<dbReference type="InterPro" id="IPR039057">
    <property type="entry name" value="Spo22/ZIP4"/>
</dbReference>
<dbReference type="AlphaFoldDB" id="A0A550CDB7"/>
<gene>
    <name evidence="2" type="ORF">BD626DRAFT_557743</name>
</gene>
<reference evidence="2 3" key="1">
    <citation type="journal article" date="2019" name="New Phytol.">
        <title>Comparative genomics reveals unique wood-decay strategies and fruiting body development in the Schizophyllaceae.</title>
        <authorList>
            <person name="Almasi E."/>
            <person name="Sahu N."/>
            <person name="Krizsan K."/>
            <person name="Balint B."/>
            <person name="Kovacs G.M."/>
            <person name="Kiss B."/>
            <person name="Cseklye J."/>
            <person name="Drula E."/>
            <person name="Henrissat B."/>
            <person name="Nagy I."/>
            <person name="Chovatia M."/>
            <person name="Adam C."/>
            <person name="LaButti K."/>
            <person name="Lipzen A."/>
            <person name="Riley R."/>
            <person name="Grigoriev I.V."/>
            <person name="Nagy L.G."/>
        </authorList>
    </citation>
    <scope>NUCLEOTIDE SEQUENCE [LARGE SCALE GENOMIC DNA]</scope>
    <source>
        <strain evidence="2 3">NL-1724</strain>
    </source>
</reference>
<protein>
    <submittedName>
        <fullName evidence="2">Meiosis protein SPO22/ZIP4 like-domain-containing protein</fullName>
    </submittedName>
</protein>
<dbReference type="PANTHER" id="PTHR40375">
    <property type="entry name" value="SPORULATION-SPECIFIC PROTEIN 22"/>
    <property type="match status" value="1"/>
</dbReference>
<comment type="caution">
    <text evidence="2">The sequence shown here is derived from an EMBL/GenBank/DDBJ whole genome shotgun (WGS) entry which is preliminary data.</text>
</comment>
<evidence type="ECO:0000313" key="3">
    <source>
        <dbReference type="Proteomes" id="UP000320762"/>
    </source>
</evidence>
<dbReference type="PANTHER" id="PTHR40375:SF2">
    <property type="entry name" value="SPORULATION-SPECIFIC PROTEIN 22"/>
    <property type="match status" value="1"/>
</dbReference>
<keyword evidence="3" id="KW-1185">Reference proteome</keyword>
<evidence type="ECO:0000256" key="1">
    <source>
        <dbReference type="ARBA" id="ARBA00023254"/>
    </source>
</evidence>
<dbReference type="GO" id="GO:0051321">
    <property type="term" value="P:meiotic cell cycle"/>
    <property type="evidence" value="ECO:0007669"/>
    <property type="project" value="UniProtKB-KW"/>
</dbReference>
<organism evidence="2 3">
    <name type="scientific">Schizophyllum amplum</name>
    <dbReference type="NCBI Taxonomy" id="97359"/>
    <lineage>
        <taxon>Eukaryota</taxon>
        <taxon>Fungi</taxon>
        <taxon>Dikarya</taxon>
        <taxon>Basidiomycota</taxon>
        <taxon>Agaricomycotina</taxon>
        <taxon>Agaricomycetes</taxon>
        <taxon>Agaricomycetidae</taxon>
        <taxon>Agaricales</taxon>
        <taxon>Schizophyllaceae</taxon>
        <taxon>Schizophyllum</taxon>
    </lineage>
</organism>
<dbReference type="Proteomes" id="UP000320762">
    <property type="component" value="Unassembled WGS sequence"/>
</dbReference>
<accession>A0A550CDB7</accession>
<evidence type="ECO:0000313" key="2">
    <source>
        <dbReference type="EMBL" id="TRM62793.1"/>
    </source>
</evidence>
<proteinExistence type="predicted"/>
<dbReference type="OrthoDB" id="65716at2759"/>
<keyword evidence="1" id="KW-0469">Meiosis</keyword>
<sequence>MSARKRPLEDGNMQESFTKIRDLLIKIKPQLDDVNVAARPSLVKDLDHLASLAESFSEQRTKANKACIPLADKLDQDGVNLWNIAGTVRRTPEDDGRAVIASLRVAAFRLIEAGLEAKPSAESKFPASGAAWSSYPSSPYLGLVHILQIASKTGTSLSDLGQAAAANAVLTSAAKFEELLRFAEDAEGQHKQAKAAATAVYFTSRMEAAWREGNLNLAEYMSRKITDEDRLSKLPHYVRERLAFKLHDIGKSVLKDQVGAADGKASLAIVWLQKAFTIADQLDSSATSAIADLKISILRTLARTYYLSGSYDRAEATLEEISPLVEATQDQSNIGYQELRWLKLAVLKRREAGESTLLETYKSIIDHMEWTESAVTDILQDLRTLHQHMSLSINATQFCIERALQTKNIKGEYVDRLLLSMLFSASKDTDHARAIRSVTAAFTAVHESGFELLSTPTVACLTLIWQFGDRQYRAKQWAKAADWYLIGSHALFQTNSPASMPKCLRKAALCFLENAEYARAAATVRRCPPKQAATHYVALLCAVRQGLDDEAIQAVQEMVQTPDFDRKMLLLATQLTHQAESRPVLLAVLEALLRTLKVGNTEGEAAVEAINPIRCIIRLVFSLLAEPMANRDALVDTAIGHFRTARVLIQTACERKALHLINKDVGWLWRTAYNAAVQGCTEWEDTSRVAQLFEVASELLDISINESPVEVERDQYLYLANASFCSISGRGTYWSRAEPKSVLICLVFAMRATMSTSGKVNTDGSIQINDLRDLADGLLLCQNRVADILSKDVLTAVEELTRVQYFVHALHVFQAEVYVNLKDWESFGKLVGDVTSAGPMAVDTFEALADLAWADKDCPVNVLHRVLEAILRASLDHGALAISKFSRWLRAVCTIMLARGEPADRLKAIGYVEQAVGVIEENTEGDDAYPTDERFWLLTTAYNTGYECFETSMLDEAKRWFEIATLLCKFVPGGRERGEKVLCLPVWRSGSWAFLKHLWRRFCLLLRAMTSMLRFWTSRLSWLPCSTCTSVGLRWLVSH</sequence>
<dbReference type="Pfam" id="PF08631">
    <property type="entry name" value="SPO22"/>
    <property type="match status" value="1"/>
</dbReference>
<dbReference type="InterPro" id="IPR013940">
    <property type="entry name" value="Spo22/ZIP4/TEX11"/>
</dbReference>
<dbReference type="STRING" id="97359.A0A550CDB7"/>
<dbReference type="GO" id="GO:0090173">
    <property type="term" value="P:regulation of synaptonemal complex assembly"/>
    <property type="evidence" value="ECO:0007669"/>
    <property type="project" value="InterPro"/>
</dbReference>
<name>A0A550CDB7_9AGAR</name>
<dbReference type="EMBL" id="VDMD01000011">
    <property type="protein sequence ID" value="TRM62793.1"/>
    <property type="molecule type" value="Genomic_DNA"/>
</dbReference>